<reference evidence="2 3" key="2">
    <citation type="submission" date="2019-09" db="EMBL/GenBank/DDBJ databases">
        <title>Analyses of genetics and pathogenesis of a Salmonella species QH with narrow spectrum of antibiotic resistance isolated from Yak.</title>
        <authorList>
            <person name="Han S."/>
        </authorList>
    </citation>
    <scope>NUCLEOTIDE SEQUENCE [LARGE SCALE GENOMIC DNA]</scope>
    <source>
        <strain evidence="2 3">QH</strain>
    </source>
</reference>
<dbReference type="EMBL" id="RSUZ01000013">
    <property type="protein sequence ID" value="MIV64120.1"/>
    <property type="molecule type" value="Genomic_DNA"/>
</dbReference>
<evidence type="ECO:0000313" key="3">
    <source>
        <dbReference type="Proteomes" id="UP000323088"/>
    </source>
</evidence>
<protein>
    <submittedName>
        <fullName evidence="1">Uncharacterized protein</fullName>
    </submittedName>
</protein>
<dbReference type="InterPro" id="IPR053860">
    <property type="entry name" value="DUF6932"/>
</dbReference>
<dbReference type="AlphaFoldDB" id="A0A402XFE6"/>
<evidence type="ECO:0000313" key="2">
    <source>
        <dbReference type="EMBL" id="QEP97498.1"/>
    </source>
</evidence>
<evidence type="ECO:0000313" key="1">
    <source>
        <dbReference type="EMBL" id="MIV64120.1"/>
    </source>
</evidence>
<reference evidence="1" key="1">
    <citation type="submission" date="2018-07" db="EMBL/GenBank/DDBJ databases">
        <authorList>
            <consortium name="GenomeTrakr network: Whole genome sequencing for foodborne pathogen traceback"/>
        </authorList>
    </citation>
    <scope>NUCLEOTIDE SEQUENCE [LARGE SCALE GENOMIC DNA]</scope>
    <source>
        <strain evidence="1">FDA00010322</strain>
    </source>
</reference>
<dbReference type="Pfam" id="PF22014">
    <property type="entry name" value="DUF6932"/>
    <property type="match status" value="1"/>
</dbReference>
<accession>A0A402XFE6</accession>
<proteinExistence type="predicted"/>
<dbReference type="EMBL" id="CP043773">
    <property type="protein sequence ID" value="QEP97498.1"/>
    <property type="molecule type" value="Genomic_DNA"/>
</dbReference>
<dbReference type="RefSeq" id="WP_001170496.1">
    <property type="nucleotide sequence ID" value="NZ_CP043773.1"/>
</dbReference>
<name>A0A402XFE6_SALER</name>
<dbReference type="Proteomes" id="UP000885414">
    <property type="component" value="Unassembled WGS sequence"/>
</dbReference>
<organism evidence="1">
    <name type="scientific">Salmonella enterica</name>
    <name type="common">Salmonella choleraesuis</name>
    <dbReference type="NCBI Taxonomy" id="28901"/>
    <lineage>
        <taxon>Bacteria</taxon>
        <taxon>Pseudomonadati</taxon>
        <taxon>Pseudomonadota</taxon>
        <taxon>Gammaproteobacteria</taxon>
        <taxon>Enterobacterales</taxon>
        <taxon>Enterobacteriaceae</taxon>
        <taxon>Salmonella</taxon>
    </lineage>
</organism>
<dbReference type="Proteomes" id="UP000323088">
    <property type="component" value="Chromosome"/>
</dbReference>
<gene>
    <name evidence="1" type="ORF">BA086_13745</name>
    <name evidence="2" type="ORF">F1527_14525</name>
</gene>
<sequence length="157" mass="18557">MQKLCFPPLLTAGFHDFDDDGLKRLCVDSFPKSLRRNDLYCKYIQYMKFIRDINLQIKCFSEVWIDGSFTTEKPEPDDIDLLLVLDYQALNQLPSTLHGQVGAMLDRQYVKQNFDIDVLLLAENHPQVNYSERRSYWRGWFGFDRKENPKGLVRIML</sequence>